<dbReference type="AlphaFoldDB" id="A0A256FXQ4"/>
<dbReference type="OrthoDB" id="9766989at2"/>
<dbReference type="GO" id="GO:0030975">
    <property type="term" value="F:thiamine binding"/>
    <property type="evidence" value="ECO:0007669"/>
    <property type="project" value="TreeGrafter"/>
</dbReference>
<evidence type="ECO:0000256" key="1">
    <source>
        <dbReference type="ARBA" id="ARBA00022729"/>
    </source>
</evidence>
<dbReference type="SUPFAM" id="SSF53850">
    <property type="entry name" value="Periplasmic binding protein-like II"/>
    <property type="match status" value="1"/>
</dbReference>
<comment type="caution">
    <text evidence="3">The sequence shown here is derived from an EMBL/GenBank/DDBJ whole genome shotgun (WGS) entry which is preliminary data.</text>
</comment>
<dbReference type="PANTHER" id="PTHR30006">
    <property type="entry name" value="THIAMINE-BINDING PERIPLASMIC PROTEIN-RELATED"/>
    <property type="match status" value="1"/>
</dbReference>
<evidence type="ECO:0000313" key="3">
    <source>
        <dbReference type="EMBL" id="OYR19614.1"/>
    </source>
</evidence>
<keyword evidence="1 2" id="KW-0732">Signal</keyword>
<dbReference type="RefSeq" id="WP_094573418.1">
    <property type="nucleotide sequence ID" value="NZ_JBHEEL010000024.1"/>
</dbReference>
<dbReference type="PANTHER" id="PTHR30006:SF2">
    <property type="entry name" value="ABC TRANSPORTER SUBSTRATE-BINDING PROTEIN"/>
    <property type="match status" value="1"/>
</dbReference>
<evidence type="ECO:0000256" key="2">
    <source>
        <dbReference type="SAM" id="SignalP"/>
    </source>
</evidence>
<feature type="signal peptide" evidence="2">
    <location>
        <begin position="1"/>
        <end position="24"/>
    </location>
</feature>
<dbReference type="GO" id="GO:0015888">
    <property type="term" value="P:thiamine transport"/>
    <property type="evidence" value="ECO:0007669"/>
    <property type="project" value="TreeGrafter"/>
</dbReference>
<evidence type="ECO:0000313" key="4">
    <source>
        <dbReference type="Proteomes" id="UP000216345"/>
    </source>
</evidence>
<organism evidence="3 4">
    <name type="scientific">Brucella rhizosphaerae</name>
    <dbReference type="NCBI Taxonomy" id="571254"/>
    <lineage>
        <taxon>Bacteria</taxon>
        <taxon>Pseudomonadati</taxon>
        <taxon>Pseudomonadota</taxon>
        <taxon>Alphaproteobacteria</taxon>
        <taxon>Hyphomicrobiales</taxon>
        <taxon>Brucellaceae</taxon>
        <taxon>Brucella/Ochrobactrum group</taxon>
        <taxon>Brucella</taxon>
    </lineage>
</organism>
<dbReference type="Pfam" id="PF13343">
    <property type="entry name" value="SBP_bac_6"/>
    <property type="match status" value="1"/>
</dbReference>
<dbReference type="GO" id="GO:0030976">
    <property type="term" value="F:thiamine pyrophosphate binding"/>
    <property type="evidence" value="ECO:0007669"/>
    <property type="project" value="TreeGrafter"/>
</dbReference>
<name>A0A256FXQ4_9HYPH</name>
<sequence>MIAKALKCTLSAVALCAFTTAALAQSSETIVAGAKKEGQLVSYGMSDDWVNLGAIFGKIEEIYGVEHVDTDMTSGEQITHLLAEKNAPVMDIGDIGYDFLGRLLDDKLAGEYKNSSWDKIKPEFKDPEGRWASSYWGAIAFLVNTDQVKNAPATWNDLLKPEYKDMVCSRDPRVSTYATASVLAAAIANGGSEENVKPGLDWFKQLRDSGNLRKGVVLNVASIQKGECPISMVYDFDGFAKRDATGLPLKVIIPTDGTVGMLFAQYTSAVAPHPDAAKGALDFLFSDQGQVMLAEGYAHPTRDVELPKEITEKMLPKEQYAKVHFPSNLKGFSTAVKAIVDGWNEIEGK</sequence>
<proteinExistence type="predicted"/>
<dbReference type="EMBL" id="NNRK01000002">
    <property type="protein sequence ID" value="OYR19614.1"/>
    <property type="molecule type" value="Genomic_DNA"/>
</dbReference>
<dbReference type="Gene3D" id="3.40.190.10">
    <property type="entry name" value="Periplasmic binding protein-like II"/>
    <property type="match status" value="2"/>
</dbReference>
<dbReference type="Proteomes" id="UP000216345">
    <property type="component" value="Unassembled WGS sequence"/>
</dbReference>
<keyword evidence="4" id="KW-1185">Reference proteome</keyword>
<accession>A0A256FXQ4</accession>
<gene>
    <name evidence="3" type="ORF">CEV32_4934</name>
</gene>
<protein>
    <submittedName>
        <fullName evidence="3">Bacterial extracellular solute-binding family protein</fullName>
    </submittedName>
</protein>
<reference evidence="3 4" key="1">
    <citation type="submission" date="2017-07" db="EMBL/GenBank/DDBJ databases">
        <title>Phylogenetic study on the rhizospheric bacterium Ochrobactrum sp. A44.</title>
        <authorList>
            <person name="Krzyzanowska D.M."/>
            <person name="Ossowicki A."/>
            <person name="Rajewska M."/>
            <person name="Maciag T."/>
            <person name="Kaczynski Z."/>
            <person name="Czerwicka M."/>
            <person name="Jafra S."/>
        </authorList>
    </citation>
    <scope>NUCLEOTIDE SEQUENCE [LARGE SCALE GENOMIC DNA]</scope>
    <source>
        <strain evidence="3 4">PR17</strain>
    </source>
</reference>
<feature type="chain" id="PRO_5012265379" evidence="2">
    <location>
        <begin position="25"/>
        <end position="349"/>
    </location>
</feature>
<dbReference type="GO" id="GO:0030288">
    <property type="term" value="C:outer membrane-bounded periplasmic space"/>
    <property type="evidence" value="ECO:0007669"/>
    <property type="project" value="TreeGrafter"/>
</dbReference>